<name>A0A564YIN9_HYMDI</name>
<proteinExistence type="predicted"/>
<dbReference type="AlphaFoldDB" id="A0A564YIN9"/>
<evidence type="ECO:0000313" key="2">
    <source>
        <dbReference type="Proteomes" id="UP000321570"/>
    </source>
</evidence>
<reference evidence="1 2" key="1">
    <citation type="submission" date="2019-07" db="EMBL/GenBank/DDBJ databases">
        <authorList>
            <person name="Jastrzebski P J."/>
            <person name="Paukszto L."/>
            <person name="Jastrzebski P J."/>
        </authorList>
    </citation>
    <scope>NUCLEOTIDE SEQUENCE [LARGE SCALE GENOMIC DNA]</scope>
    <source>
        <strain evidence="1 2">WMS-il1</strain>
    </source>
</reference>
<organism evidence="1 2">
    <name type="scientific">Hymenolepis diminuta</name>
    <name type="common">Rat tapeworm</name>
    <dbReference type="NCBI Taxonomy" id="6216"/>
    <lineage>
        <taxon>Eukaryota</taxon>
        <taxon>Metazoa</taxon>
        <taxon>Spiralia</taxon>
        <taxon>Lophotrochozoa</taxon>
        <taxon>Platyhelminthes</taxon>
        <taxon>Cestoda</taxon>
        <taxon>Eucestoda</taxon>
        <taxon>Cyclophyllidea</taxon>
        <taxon>Hymenolepididae</taxon>
        <taxon>Hymenolepis</taxon>
    </lineage>
</organism>
<evidence type="ECO:0000313" key="1">
    <source>
        <dbReference type="EMBL" id="VUZ47066.1"/>
    </source>
</evidence>
<sequence>MPKTIKSRSFGPLRLRRSTISSGDCIIPSGPHYPCILKPTLKNIPTQTVLSESLNGKEFE</sequence>
<protein>
    <submittedName>
        <fullName evidence="1">Uncharacterized protein</fullName>
    </submittedName>
</protein>
<keyword evidence="2" id="KW-1185">Reference proteome</keyword>
<gene>
    <name evidence="1" type="ORF">WMSIL1_LOCUS6630</name>
</gene>
<feature type="non-terminal residue" evidence="1">
    <location>
        <position position="60"/>
    </location>
</feature>
<dbReference type="Proteomes" id="UP000321570">
    <property type="component" value="Unassembled WGS sequence"/>
</dbReference>
<accession>A0A564YIN9</accession>
<dbReference type="EMBL" id="CABIJS010000222">
    <property type="protein sequence ID" value="VUZ47066.1"/>
    <property type="molecule type" value="Genomic_DNA"/>
</dbReference>